<sequence>MGCFMTAATTRWPGSIVTAGRQGGAWRCVGRNGGRTPHRHRCDRRRAVANGRGCEVKMKGQR</sequence>
<evidence type="ECO:0000313" key="1">
    <source>
        <dbReference type="EMBL" id="MCI65174.1"/>
    </source>
</evidence>
<reference evidence="1 2" key="1">
    <citation type="journal article" date="2018" name="Front. Plant Sci.">
        <title>Red Clover (Trifolium pratense) and Zigzag Clover (T. medium) - A Picture of Genomic Similarities and Differences.</title>
        <authorList>
            <person name="Dluhosova J."/>
            <person name="Istvanek J."/>
            <person name="Nedelnik J."/>
            <person name="Repkova J."/>
        </authorList>
    </citation>
    <scope>NUCLEOTIDE SEQUENCE [LARGE SCALE GENOMIC DNA]</scope>
    <source>
        <strain evidence="2">cv. 10/8</strain>
        <tissue evidence="1">Leaf</tissue>
    </source>
</reference>
<dbReference type="Proteomes" id="UP000265520">
    <property type="component" value="Unassembled WGS sequence"/>
</dbReference>
<name>A0A392TWU9_9FABA</name>
<dbReference type="AlphaFoldDB" id="A0A392TWU9"/>
<feature type="non-terminal residue" evidence="1">
    <location>
        <position position="62"/>
    </location>
</feature>
<evidence type="ECO:0000313" key="2">
    <source>
        <dbReference type="Proteomes" id="UP000265520"/>
    </source>
</evidence>
<organism evidence="1 2">
    <name type="scientific">Trifolium medium</name>
    <dbReference type="NCBI Taxonomy" id="97028"/>
    <lineage>
        <taxon>Eukaryota</taxon>
        <taxon>Viridiplantae</taxon>
        <taxon>Streptophyta</taxon>
        <taxon>Embryophyta</taxon>
        <taxon>Tracheophyta</taxon>
        <taxon>Spermatophyta</taxon>
        <taxon>Magnoliopsida</taxon>
        <taxon>eudicotyledons</taxon>
        <taxon>Gunneridae</taxon>
        <taxon>Pentapetalae</taxon>
        <taxon>rosids</taxon>
        <taxon>fabids</taxon>
        <taxon>Fabales</taxon>
        <taxon>Fabaceae</taxon>
        <taxon>Papilionoideae</taxon>
        <taxon>50 kb inversion clade</taxon>
        <taxon>NPAAA clade</taxon>
        <taxon>Hologalegina</taxon>
        <taxon>IRL clade</taxon>
        <taxon>Trifolieae</taxon>
        <taxon>Trifolium</taxon>
    </lineage>
</organism>
<dbReference type="EMBL" id="LXQA010670988">
    <property type="protein sequence ID" value="MCI65174.1"/>
    <property type="molecule type" value="Genomic_DNA"/>
</dbReference>
<proteinExistence type="predicted"/>
<protein>
    <submittedName>
        <fullName evidence="1">Uncharacterized protein</fullName>
    </submittedName>
</protein>
<accession>A0A392TWU9</accession>
<comment type="caution">
    <text evidence="1">The sequence shown here is derived from an EMBL/GenBank/DDBJ whole genome shotgun (WGS) entry which is preliminary data.</text>
</comment>
<keyword evidence="2" id="KW-1185">Reference proteome</keyword>